<dbReference type="Proteomes" id="UP000236990">
    <property type="component" value="Unassembled WGS sequence"/>
</dbReference>
<sequence>MEFAAILLSKQMKKESIKMRVRNKPWAPKLIAAHPELITEDPTQLKGRWQSRFAKPQPLQIEVGSGKGQFIIEMAKRHPEINYVAIEIQTSVIAIILKKLVEAPLPNLQLAHADGQAVTAFFEPHEVDRLYLNFSDPWPKSRHEKRRLTYKSFLSSYREVLKPNGQIEFKTDNRGLFEFSLTSMNNFGMQFEQVWLDLHAVATPEDNVETEYEQKFSAAGPIYKIIATFPAK</sequence>
<feature type="binding site" evidence="9">
    <location>
        <position position="114"/>
    </location>
    <ligand>
        <name>S-adenosyl-L-methionine</name>
        <dbReference type="ChEBI" id="CHEBI:59789"/>
    </ligand>
</feature>
<dbReference type="SUPFAM" id="SSF53335">
    <property type="entry name" value="S-adenosyl-L-methionine-dependent methyltransferases"/>
    <property type="match status" value="1"/>
</dbReference>
<evidence type="ECO:0000256" key="3">
    <source>
        <dbReference type="ARBA" id="ARBA00022603"/>
    </source>
</evidence>
<dbReference type="InterPro" id="IPR003358">
    <property type="entry name" value="tRNA_(Gua-N-7)_MeTrfase_Trmb"/>
</dbReference>
<dbReference type="InterPro" id="IPR029063">
    <property type="entry name" value="SAM-dependent_MTases_sf"/>
</dbReference>
<evidence type="ECO:0000256" key="8">
    <source>
        <dbReference type="ARBA" id="ARBA00060767"/>
    </source>
</evidence>
<dbReference type="InterPro" id="IPR055361">
    <property type="entry name" value="tRNA_methyltr_TrmB_bact"/>
</dbReference>
<dbReference type="CDD" id="cd02440">
    <property type="entry name" value="AdoMet_MTases"/>
    <property type="match status" value="1"/>
</dbReference>
<feature type="binding site" evidence="9">
    <location>
        <position position="136"/>
    </location>
    <ligand>
        <name>S-adenosyl-L-methionine</name>
        <dbReference type="ChEBI" id="CHEBI:59789"/>
    </ligand>
</feature>
<protein>
    <recommendedName>
        <fullName evidence="9">tRNA (guanine-N(7)-)-methyltransferase</fullName>
        <ecNumber evidence="9">2.1.1.33</ecNumber>
    </recommendedName>
    <alternativeName>
        <fullName evidence="9">tRNA (guanine(46)-N(7))-methyltransferase</fullName>
    </alternativeName>
    <alternativeName>
        <fullName evidence="9">tRNA(m7G46)-methyltransferase</fullName>
    </alternativeName>
</protein>
<organism evidence="10 11">
    <name type="scientific">Lactiplantibacillus plantarum subsp. plantarum</name>
    <dbReference type="NCBI Taxonomy" id="337330"/>
    <lineage>
        <taxon>Bacteria</taxon>
        <taxon>Bacillati</taxon>
        <taxon>Bacillota</taxon>
        <taxon>Bacilli</taxon>
        <taxon>Lactobacillales</taxon>
        <taxon>Lactobacillaceae</taxon>
        <taxon>Lactiplantibacillus</taxon>
    </lineage>
</organism>
<dbReference type="PANTHER" id="PTHR23417:SF14">
    <property type="entry name" value="PENTACOTRIPEPTIDE-REPEAT REGION OF PRORP DOMAIN-CONTAINING PROTEIN"/>
    <property type="match status" value="1"/>
</dbReference>
<evidence type="ECO:0000256" key="7">
    <source>
        <dbReference type="ARBA" id="ARBA00060552"/>
    </source>
</evidence>
<keyword evidence="6 9" id="KW-0819">tRNA processing</keyword>
<evidence type="ECO:0000313" key="11">
    <source>
        <dbReference type="Proteomes" id="UP000236990"/>
    </source>
</evidence>
<evidence type="ECO:0000256" key="1">
    <source>
        <dbReference type="ARBA" id="ARBA00000142"/>
    </source>
</evidence>
<accession>A0A2S3U5W6</accession>
<feature type="binding site" evidence="9">
    <location>
        <position position="140"/>
    </location>
    <ligand>
        <name>substrate</name>
    </ligand>
</feature>
<comment type="caution">
    <text evidence="10">The sequence shown here is derived from an EMBL/GenBank/DDBJ whole genome shotgun (WGS) entry which is preliminary data.</text>
</comment>
<dbReference type="UniPathway" id="UPA00989"/>
<dbReference type="Pfam" id="PF02390">
    <property type="entry name" value="Methyltransf_4"/>
    <property type="match status" value="1"/>
</dbReference>
<dbReference type="GO" id="GO:0043527">
    <property type="term" value="C:tRNA methyltransferase complex"/>
    <property type="evidence" value="ECO:0007669"/>
    <property type="project" value="TreeGrafter"/>
</dbReference>
<feature type="binding site" evidence="9">
    <location>
        <position position="172"/>
    </location>
    <ligand>
        <name>substrate</name>
    </ligand>
</feature>
<dbReference type="Gene3D" id="3.40.50.150">
    <property type="entry name" value="Vaccinia Virus protein VP39"/>
    <property type="match status" value="1"/>
</dbReference>
<dbReference type="PROSITE" id="PS51625">
    <property type="entry name" value="SAM_MT_TRMB"/>
    <property type="match status" value="1"/>
</dbReference>
<comment type="function">
    <text evidence="2 9">Catalyzes the formation of N(7)-methylguanine at position 46 (m7G46) in tRNA.</text>
</comment>
<comment type="pathway">
    <text evidence="7 9">tRNA modification; N(7)-methylguanine-tRNA biosynthesis.</text>
</comment>
<dbReference type="NCBIfam" id="TIGR00091">
    <property type="entry name" value="tRNA (guanosine(46)-N7)-methyltransferase TrmB"/>
    <property type="match status" value="1"/>
</dbReference>
<dbReference type="AlphaFoldDB" id="A0A2S3U5W6"/>
<evidence type="ECO:0000256" key="2">
    <source>
        <dbReference type="ARBA" id="ARBA00003015"/>
    </source>
</evidence>
<dbReference type="FunFam" id="3.40.50.150:FF:000035">
    <property type="entry name" value="tRNA (guanine-N(7)-)-methyltransferase"/>
    <property type="match status" value="1"/>
</dbReference>
<name>A0A2S3U5W6_LACPN</name>
<keyword evidence="5 9" id="KW-0949">S-adenosyl-L-methionine</keyword>
<dbReference type="GO" id="GO:0008176">
    <property type="term" value="F:tRNA (guanine(46)-N7)-methyltransferase activity"/>
    <property type="evidence" value="ECO:0007669"/>
    <property type="project" value="UniProtKB-UniRule"/>
</dbReference>
<feature type="binding site" evidence="9">
    <location>
        <position position="62"/>
    </location>
    <ligand>
        <name>S-adenosyl-L-methionine</name>
        <dbReference type="ChEBI" id="CHEBI:59789"/>
    </ligand>
</feature>
<dbReference type="PANTHER" id="PTHR23417">
    <property type="entry name" value="3-DEOXY-D-MANNO-OCTULOSONIC-ACID TRANSFERASE/TRNA GUANINE-N 7 - -METHYLTRANSFERASE"/>
    <property type="match status" value="1"/>
</dbReference>
<proteinExistence type="inferred from homology"/>
<keyword evidence="3 9" id="KW-0489">Methyltransferase</keyword>
<evidence type="ECO:0000256" key="5">
    <source>
        <dbReference type="ARBA" id="ARBA00022691"/>
    </source>
</evidence>
<feature type="binding site" evidence="9">
    <location>
        <position position="87"/>
    </location>
    <ligand>
        <name>S-adenosyl-L-methionine</name>
        <dbReference type="ChEBI" id="CHEBI:59789"/>
    </ligand>
</feature>
<keyword evidence="4 9" id="KW-0808">Transferase</keyword>
<gene>
    <name evidence="9 10" type="primary">trmB</name>
    <name evidence="10" type="ORF">S101258_01638</name>
</gene>
<evidence type="ECO:0000256" key="4">
    <source>
        <dbReference type="ARBA" id="ARBA00022679"/>
    </source>
</evidence>
<dbReference type="HAMAP" id="MF_01057">
    <property type="entry name" value="tRNA_methyltr_TrmB"/>
    <property type="match status" value="1"/>
</dbReference>
<feature type="region of interest" description="Interaction with RNA" evidence="9">
    <location>
        <begin position="142"/>
        <end position="147"/>
    </location>
</feature>
<feature type="binding site" evidence="9">
    <location>
        <begin position="210"/>
        <end position="213"/>
    </location>
    <ligand>
        <name>substrate</name>
    </ligand>
</feature>
<evidence type="ECO:0000256" key="9">
    <source>
        <dbReference type="HAMAP-Rule" id="MF_01057"/>
    </source>
</evidence>
<comment type="catalytic activity">
    <reaction evidence="1 9">
        <text>guanosine(46) in tRNA + S-adenosyl-L-methionine = N(7)-methylguanosine(46) in tRNA + S-adenosyl-L-homocysteine</text>
        <dbReference type="Rhea" id="RHEA:42708"/>
        <dbReference type="Rhea" id="RHEA-COMP:10188"/>
        <dbReference type="Rhea" id="RHEA-COMP:10189"/>
        <dbReference type="ChEBI" id="CHEBI:57856"/>
        <dbReference type="ChEBI" id="CHEBI:59789"/>
        <dbReference type="ChEBI" id="CHEBI:74269"/>
        <dbReference type="ChEBI" id="CHEBI:74480"/>
        <dbReference type="EC" id="2.1.1.33"/>
    </reaction>
</comment>
<dbReference type="EMBL" id="NKCZ01000101">
    <property type="protein sequence ID" value="POD84606.1"/>
    <property type="molecule type" value="Genomic_DNA"/>
</dbReference>
<comment type="similarity">
    <text evidence="8 9">Belongs to the class I-like SAM-binding methyltransferase superfamily. TrmB family.</text>
</comment>
<dbReference type="NCBIfam" id="NF001080">
    <property type="entry name" value="PRK00121.2-2"/>
    <property type="match status" value="1"/>
</dbReference>
<evidence type="ECO:0000256" key="6">
    <source>
        <dbReference type="ARBA" id="ARBA00022694"/>
    </source>
</evidence>
<reference evidence="10 11" key="1">
    <citation type="submission" date="2017-06" db="EMBL/GenBank/DDBJ databases">
        <title>Genome sequence of Lactobacillus plantarum subsp. plantarum strain SRCM101258.</title>
        <authorList>
            <person name="Cho S.H."/>
        </authorList>
    </citation>
    <scope>NUCLEOTIDE SEQUENCE [LARGE SCALE GENOMIC DNA]</scope>
    <source>
        <strain evidence="10 11">SRCM101258</strain>
    </source>
</reference>
<evidence type="ECO:0000313" key="10">
    <source>
        <dbReference type="EMBL" id="POD84606.1"/>
    </source>
</evidence>
<dbReference type="EC" id="2.1.1.33" evidence="9"/>